<comment type="caution">
    <text evidence="28">The sequence shown here is derived from an EMBL/GenBank/DDBJ whole genome shotgun (WGS) entry which is preliminary data.</text>
</comment>
<evidence type="ECO:0000256" key="7">
    <source>
        <dbReference type="ARBA" id="ARBA00022553"/>
    </source>
</evidence>
<evidence type="ECO:0000256" key="22">
    <source>
        <dbReference type="ARBA" id="ARBA00032514"/>
    </source>
</evidence>
<dbReference type="InterPro" id="IPR016187">
    <property type="entry name" value="CTDL_fold"/>
</dbReference>
<protein>
    <recommendedName>
        <fullName evidence="4">CD44 antigen</fullName>
    </recommendedName>
    <alternativeName>
        <fullName evidence="22">GP90 lymphocyte homing/adhesion receptor</fullName>
    </alternativeName>
    <alternativeName>
        <fullName evidence="21">HUTCH-I</fullName>
    </alternativeName>
    <alternativeName>
        <fullName evidence="23">Hermes antigen</fullName>
    </alternativeName>
    <alternativeName>
        <fullName evidence="20">Hyaluronate receptor</fullName>
    </alternativeName>
    <alternativeName>
        <fullName evidence="18">Phagocytic glycoprotein 1</fullName>
    </alternativeName>
    <alternativeName>
        <fullName evidence="19">Phagocytic glycoprotein I</fullName>
    </alternativeName>
</protein>
<evidence type="ECO:0000313" key="28">
    <source>
        <dbReference type="EMBL" id="KAK7891587.1"/>
    </source>
</evidence>
<dbReference type="GO" id="GO:0035692">
    <property type="term" value="C:macrophage migration inhibitory factor receptor complex"/>
    <property type="evidence" value="ECO:0007669"/>
    <property type="project" value="TreeGrafter"/>
</dbReference>
<dbReference type="GO" id="GO:0005576">
    <property type="term" value="C:extracellular region"/>
    <property type="evidence" value="ECO:0007669"/>
    <property type="project" value="UniProtKB-SubCell"/>
</dbReference>
<keyword evidence="9" id="KW-0732">Signal</keyword>
<evidence type="ECO:0000256" key="18">
    <source>
        <dbReference type="ARBA" id="ARBA00029917"/>
    </source>
</evidence>
<evidence type="ECO:0000256" key="1">
    <source>
        <dbReference type="ARBA" id="ARBA00004105"/>
    </source>
</evidence>
<keyword evidence="16" id="KW-0325">Glycoprotein</keyword>
<feature type="disulfide bond" evidence="24">
    <location>
        <begin position="105"/>
        <end position="126"/>
    </location>
</feature>
<evidence type="ECO:0000256" key="9">
    <source>
        <dbReference type="ARBA" id="ARBA00022729"/>
    </source>
</evidence>
<evidence type="ECO:0000256" key="23">
    <source>
        <dbReference type="ARBA" id="ARBA00032917"/>
    </source>
</evidence>
<dbReference type="AlphaFoldDB" id="A0AAW0NGQ6"/>
<evidence type="ECO:0000256" key="24">
    <source>
        <dbReference type="PROSITE-ProRule" id="PRU00323"/>
    </source>
</evidence>
<evidence type="ECO:0000256" key="20">
    <source>
        <dbReference type="ARBA" id="ARBA00031179"/>
    </source>
</evidence>
<dbReference type="PRINTS" id="PR00658">
    <property type="entry name" value="CD44"/>
</dbReference>
<evidence type="ECO:0000256" key="10">
    <source>
        <dbReference type="ARBA" id="ARBA00022889"/>
    </source>
</evidence>
<dbReference type="GO" id="GO:0004896">
    <property type="term" value="F:cytokine receptor activity"/>
    <property type="evidence" value="ECO:0007669"/>
    <property type="project" value="TreeGrafter"/>
</dbReference>
<name>A0AAW0NGQ6_9GOBI</name>
<keyword evidence="7" id="KW-0597">Phosphoprotein</keyword>
<evidence type="ECO:0000256" key="5">
    <source>
        <dbReference type="ARBA" id="ARBA00022475"/>
    </source>
</evidence>
<evidence type="ECO:0000256" key="13">
    <source>
        <dbReference type="ARBA" id="ARBA00023136"/>
    </source>
</evidence>
<comment type="subcellular location">
    <subcellularLocation>
        <location evidence="2">Cell membrane</location>
        <topology evidence="2">Single-pass type I membrane protein</topology>
    </subcellularLocation>
    <subcellularLocation>
        <location evidence="1">Cell projection</location>
        <location evidence="1">Microvillus</location>
    </subcellularLocation>
    <subcellularLocation>
        <location evidence="3">Secreted</location>
    </subcellularLocation>
</comment>
<organism evidence="28 29">
    <name type="scientific">Mugilogobius chulae</name>
    <name type="common">yellowstripe goby</name>
    <dbReference type="NCBI Taxonomy" id="88201"/>
    <lineage>
        <taxon>Eukaryota</taxon>
        <taxon>Metazoa</taxon>
        <taxon>Chordata</taxon>
        <taxon>Craniata</taxon>
        <taxon>Vertebrata</taxon>
        <taxon>Euteleostomi</taxon>
        <taxon>Actinopterygii</taxon>
        <taxon>Neopterygii</taxon>
        <taxon>Teleostei</taxon>
        <taxon>Neoteleostei</taxon>
        <taxon>Acanthomorphata</taxon>
        <taxon>Gobiaria</taxon>
        <taxon>Gobiiformes</taxon>
        <taxon>Gobioidei</taxon>
        <taxon>Gobiidae</taxon>
        <taxon>Gobionellinae</taxon>
        <taxon>Mugilogobius</taxon>
    </lineage>
</organism>
<dbReference type="SMART" id="SM00445">
    <property type="entry name" value="LINK"/>
    <property type="match status" value="1"/>
</dbReference>
<keyword evidence="11" id="KW-0654">Proteoglycan</keyword>
<evidence type="ECO:0000256" key="8">
    <source>
        <dbReference type="ARBA" id="ARBA00022692"/>
    </source>
</evidence>
<dbReference type="EMBL" id="JBBPFD010000017">
    <property type="protein sequence ID" value="KAK7891587.1"/>
    <property type="molecule type" value="Genomic_DNA"/>
</dbReference>
<dbReference type="Proteomes" id="UP001460270">
    <property type="component" value="Unassembled WGS sequence"/>
</dbReference>
<dbReference type="GO" id="GO:0016323">
    <property type="term" value="C:basolateral plasma membrane"/>
    <property type="evidence" value="ECO:0007669"/>
    <property type="project" value="TreeGrafter"/>
</dbReference>
<keyword evidence="12 26" id="KW-1133">Transmembrane helix</keyword>
<evidence type="ECO:0000256" key="3">
    <source>
        <dbReference type="ARBA" id="ARBA00004613"/>
    </source>
</evidence>
<dbReference type="InterPro" id="IPR016186">
    <property type="entry name" value="C-type_lectin-like/link_sf"/>
</dbReference>
<evidence type="ECO:0000256" key="14">
    <source>
        <dbReference type="ARBA" id="ARBA00023157"/>
    </source>
</evidence>
<dbReference type="InterPro" id="IPR001231">
    <property type="entry name" value="CD44_antigen"/>
</dbReference>
<evidence type="ECO:0000256" key="21">
    <source>
        <dbReference type="ARBA" id="ARBA00031823"/>
    </source>
</evidence>
<reference evidence="29" key="1">
    <citation type="submission" date="2024-04" db="EMBL/GenBank/DDBJ databases">
        <title>Salinicola lusitanus LLJ914,a marine bacterium isolated from the Okinawa Trough.</title>
        <authorList>
            <person name="Li J."/>
        </authorList>
    </citation>
    <scope>NUCLEOTIDE SEQUENCE [LARGE SCALE GENOMIC DNA]</scope>
</reference>
<dbReference type="Pfam" id="PF00193">
    <property type="entry name" value="Xlink"/>
    <property type="match status" value="1"/>
</dbReference>
<evidence type="ECO:0000259" key="27">
    <source>
        <dbReference type="PROSITE" id="PS50963"/>
    </source>
</evidence>
<dbReference type="PROSITE" id="PS50963">
    <property type="entry name" value="LINK_2"/>
    <property type="match status" value="1"/>
</dbReference>
<dbReference type="SUPFAM" id="SSF56436">
    <property type="entry name" value="C-type lectin-like"/>
    <property type="match status" value="1"/>
</dbReference>
<dbReference type="Gene3D" id="3.10.100.10">
    <property type="entry name" value="Mannose-Binding Protein A, subunit A"/>
    <property type="match status" value="1"/>
</dbReference>
<evidence type="ECO:0000256" key="11">
    <source>
        <dbReference type="ARBA" id="ARBA00022974"/>
    </source>
</evidence>
<evidence type="ECO:0000256" key="4">
    <source>
        <dbReference type="ARBA" id="ARBA00020474"/>
    </source>
</evidence>
<keyword evidence="15" id="KW-0675">Receptor</keyword>
<evidence type="ECO:0000256" key="17">
    <source>
        <dbReference type="ARBA" id="ARBA00023273"/>
    </source>
</evidence>
<feature type="compositionally biased region" description="Basic and acidic residues" evidence="25">
    <location>
        <begin position="357"/>
        <end position="374"/>
    </location>
</feature>
<keyword evidence="5" id="KW-1003">Cell membrane</keyword>
<dbReference type="GO" id="GO:0006954">
    <property type="term" value="P:inflammatory response"/>
    <property type="evidence" value="ECO:0007669"/>
    <property type="project" value="TreeGrafter"/>
</dbReference>
<evidence type="ECO:0000256" key="15">
    <source>
        <dbReference type="ARBA" id="ARBA00023170"/>
    </source>
</evidence>
<evidence type="ECO:0000256" key="12">
    <source>
        <dbReference type="ARBA" id="ARBA00022989"/>
    </source>
</evidence>
<gene>
    <name evidence="28" type="ORF">WMY93_023550</name>
</gene>
<keyword evidence="10" id="KW-0130">Cell adhesion</keyword>
<sequence length="397" mass="43278">MRCAIARRDKQRIHTSLQPGKKTQHFARMWNLILGLTFFGYLGSSQAVIQVNARSCSFAGVFLIEGEQRHSLNYKTATEACEQLGAVMASPDQVQEAYSKNMETCRNGWMNNETTAILRHTSHGNCAKNLTGLIINSHVTTDELFDAYCFNETAPPEKDCSQAFTEFETPSEPGELSTPPNTDMPIAEESDLESTTTNQLNQVTETEDPTMNITLSPETGSGFMPTVSEEEGETFTTAHVEDRDEQRPDIELDNHGESKSQAEAKGDTAEFIPTAPGTGRMNSVQDNGPKHGSQESGGPSNWLVIVGVIVAVAAILVVCAVVAKRNTLCGKQQTLMITSKDGGEGNGTAMSASSSHAQEREQEMVTLMNKEKIQENGNTEEFTVITLEESPDKDQTA</sequence>
<feature type="domain" description="Link" evidence="27">
    <location>
        <begin position="60"/>
        <end position="151"/>
    </location>
</feature>
<keyword evidence="8 26" id="KW-0812">Transmembrane</keyword>
<feature type="compositionally biased region" description="Polar residues" evidence="25">
    <location>
        <begin position="193"/>
        <end position="219"/>
    </location>
</feature>
<feature type="compositionally biased region" description="Basic and acidic residues" evidence="25">
    <location>
        <begin position="239"/>
        <end position="268"/>
    </location>
</feature>
<dbReference type="GO" id="GO:0070374">
    <property type="term" value="P:positive regulation of ERK1 and ERK2 cascade"/>
    <property type="evidence" value="ECO:0007669"/>
    <property type="project" value="TreeGrafter"/>
</dbReference>
<comment type="caution">
    <text evidence="24">Lacks conserved residue(s) required for the propagation of feature annotation.</text>
</comment>
<proteinExistence type="predicted"/>
<evidence type="ECO:0000256" key="16">
    <source>
        <dbReference type="ARBA" id="ARBA00023180"/>
    </source>
</evidence>
<dbReference type="PANTHER" id="PTHR10225:SF6">
    <property type="entry name" value="CD44 ANTIGEN"/>
    <property type="match status" value="1"/>
</dbReference>
<dbReference type="InterPro" id="IPR000538">
    <property type="entry name" value="Link_dom"/>
</dbReference>
<keyword evidence="6" id="KW-0964">Secreted</keyword>
<evidence type="ECO:0000313" key="29">
    <source>
        <dbReference type="Proteomes" id="UP001460270"/>
    </source>
</evidence>
<evidence type="ECO:0000256" key="25">
    <source>
        <dbReference type="SAM" id="MobiDB-lite"/>
    </source>
</evidence>
<dbReference type="GO" id="GO:0005540">
    <property type="term" value="F:hyaluronic acid binding"/>
    <property type="evidence" value="ECO:0007669"/>
    <property type="project" value="InterPro"/>
</dbReference>
<dbReference type="GO" id="GO:0007155">
    <property type="term" value="P:cell adhesion"/>
    <property type="evidence" value="ECO:0007669"/>
    <property type="project" value="UniProtKB-KW"/>
</dbReference>
<dbReference type="PANTHER" id="PTHR10225">
    <property type="entry name" value="HYALURONAN RECEPTOR"/>
    <property type="match status" value="1"/>
</dbReference>
<evidence type="ECO:0000256" key="26">
    <source>
        <dbReference type="SAM" id="Phobius"/>
    </source>
</evidence>
<evidence type="ECO:0000256" key="19">
    <source>
        <dbReference type="ARBA" id="ARBA00029928"/>
    </source>
</evidence>
<dbReference type="PRINTS" id="PR01265">
    <property type="entry name" value="LINKMODULE"/>
</dbReference>
<dbReference type="InterPro" id="IPR043210">
    <property type="entry name" value="CD44_antigen-like"/>
</dbReference>
<keyword evidence="14 24" id="KW-1015">Disulfide bond</keyword>
<accession>A0AAW0NGQ6</accession>
<keyword evidence="17" id="KW-0966">Cell projection</keyword>
<dbReference type="GO" id="GO:0005902">
    <property type="term" value="C:microvillus"/>
    <property type="evidence" value="ECO:0007669"/>
    <property type="project" value="UniProtKB-SubCell"/>
</dbReference>
<evidence type="ECO:0000256" key="2">
    <source>
        <dbReference type="ARBA" id="ARBA00004251"/>
    </source>
</evidence>
<feature type="region of interest" description="Disordered" evidence="25">
    <location>
        <begin position="340"/>
        <end position="397"/>
    </location>
</feature>
<feature type="transmembrane region" description="Helical" evidence="26">
    <location>
        <begin position="302"/>
        <end position="323"/>
    </location>
</feature>
<keyword evidence="13 26" id="KW-0472">Membrane</keyword>
<feature type="region of interest" description="Disordered" evidence="25">
    <location>
        <begin position="166"/>
        <end position="298"/>
    </location>
</feature>
<evidence type="ECO:0000256" key="6">
    <source>
        <dbReference type="ARBA" id="ARBA00022525"/>
    </source>
</evidence>
<keyword evidence="29" id="KW-1185">Reference proteome</keyword>